<accession>A0ABT2MRM0</accession>
<gene>
    <name evidence="1" type="ORF">NG799_13535</name>
</gene>
<sequence length="82" mass="9386">MTTNQRKMILWKKVRLTSADNDSPDRGSFVLGVRNPIKLDLDDVAFQPHPFGQIPKQGEDLGKVWVLPNRVPAFLHNLGFRF</sequence>
<dbReference type="RefSeq" id="WP_368006941.1">
    <property type="nucleotide sequence ID" value="NZ_JAMXFF010000018.1"/>
</dbReference>
<comment type="caution">
    <text evidence="1">The sequence shown here is derived from an EMBL/GenBank/DDBJ whole genome shotgun (WGS) entry which is preliminary data.</text>
</comment>
<dbReference type="EMBL" id="JAMXFF010000018">
    <property type="protein sequence ID" value="MCT7967359.1"/>
    <property type="molecule type" value="Genomic_DNA"/>
</dbReference>
<evidence type="ECO:0000313" key="2">
    <source>
        <dbReference type="Proteomes" id="UP001525890"/>
    </source>
</evidence>
<dbReference type="Proteomes" id="UP001525890">
    <property type="component" value="Unassembled WGS sequence"/>
</dbReference>
<organism evidence="1 2">
    <name type="scientific">Laspinema palackyanum D2a</name>
    <dbReference type="NCBI Taxonomy" id="2953684"/>
    <lineage>
        <taxon>Bacteria</taxon>
        <taxon>Bacillati</taxon>
        <taxon>Cyanobacteriota</taxon>
        <taxon>Cyanophyceae</taxon>
        <taxon>Oscillatoriophycideae</taxon>
        <taxon>Oscillatoriales</taxon>
        <taxon>Laspinemataceae</taxon>
        <taxon>Laspinema</taxon>
        <taxon>Laspinema palackyanum</taxon>
    </lineage>
</organism>
<protein>
    <submittedName>
        <fullName evidence="1">Uncharacterized protein</fullName>
    </submittedName>
</protein>
<reference evidence="1 2" key="1">
    <citation type="journal article" date="2022" name="Front. Microbiol.">
        <title>High genomic differentiation and limited gene flow indicate recent cryptic speciation within the genus Laspinema (cyanobacteria).</title>
        <authorList>
            <person name="Stanojkovic A."/>
            <person name="Skoupy S."/>
            <person name="Skaloud P."/>
            <person name="Dvorak P."/>
        </authorList>
    </citation>
    <scope>NUCLEOTIDE SEQUENCE [LARGE SCALE GENOMIC DNA]</scope>
    <source>
        <strain evidence="1 2">D2a</strain>
    </source>
</reference>
<keyword evidence="2" id="KW-1185">Reference proteome</keyword>
<evidence type="ECO:0000313" key="1">
    <source>
        <dbReference type="EMBL" id="MCT7967359.1"/>
    </source>
</evidence>
<proteinExistence type="predicted"/>
<name>A0ABT2MRM0_9CYAN</name>